<comment type="caution">
    <text evidence="1">The sequence shown here is derived from an EMBL/GenBank/DDBJ whole genome shotgun (WGS) entry which is preliminary data.</text>
</comment>
<evidence type="ECO:0000313" key="1">
    <source>
        <dbReference type="EMBL" id="RLC36724.1"/>
    </source>
</evidence>
<dbReference type="EMBL" id="QMNG01000033">
    <property type="protein sequence ID" value="RLC36724.1"/>
    <property type="molecule type" value="Genomic_DNA"/>
</dbReference>
<dbReference type="Proteomes" id="UP000281261">
    <property type="component" value="Unassembled WGS sequence"/>
</dbReference>
<gene>
    <name evidence="1" type="ORF">DRH29_03950</name>
</gene>
<proteinExistence type="predicted"/>
<sequence length="151" mass="15938">MGARDPFPAAAGVVEGGDVDVQRHDVAGQLPDYVVEEVVGFFEPVAQGFSRGDVGQAEGFAQQQVSLQRLDGVTVGFAEEQQGGHSAEHFAVAQFGVGAAQEVDFVNLVFELARLHQVAEQRQPAVAGEFNIGLGNVKLGVGWQLHLAGEV</sequence>
<name>A0A420ZBX0_UNCK3</name>
<dbReference type="AlphaFoldDB" id="A0A420ZBX0"/>
<evidence type="ECO:0000313" key="2">
    <source>
        <dbReference type="Proteomes" id="UP000281261"/>
    </source>
</evidence>
<reference evidence="1 2" key="1">
    <citation type="submission" date="2018-06" db="EMBL/GenBank/DDBJ databases">
        <title>Extensive metabolic versatility and redundancy in microbially diverse, dynamic hydrothermal sediments.</title>
        <authorList>
            <person name="Dombrowski N."/>
            <person name="Teske A."/>
            <person name="Baker B.J."/>
        </authorList>
    </citation>
    <scope>NUCLEOTIDE SEQUENCE [LARGE SCALE GENOMIC DNA]</scope>
    <source>
        <strain evidence="1">B79_G16</strain>
    </source>
</reference>
<protein>
    <submittedName>
        <fullName evidence="1">Uncharacterized protein</fullName>
    </submittedName>
</protein>
<accession>A0A420ZBX0</accession>
<organism evidence="1 2">
    <name type="scientific">candidate division Kazan bacterium</name>
    <dbReference type="NCBI Taxonomy" id="2202143"/>
    <lineage>
        <taxon>Bacteria</taxon>
        <taxon>Bacteria division Kazan-3B-28</taxon>
    </lineage>
</organism>